<keyword evidence="2" id="KW-0472">Membrane</keyword>
<reference evidence="3" key="1">
    <citation type="submission" date="2013-01" db="EMBL/GenBank/DDBJ databases">
        <title>Genome assembly of Mariniradius saccharolyticus AK6.</title>
        <authorList>
            <person name="Vaidya B."/>
            <person name="Khatri I."/>
            <person name="Tanuku N.R.S."/>
            <person name="Subramanian S."/>
            <person name="Pinnaka A."/>
        </authorList>
    </citation>
    <scope>NUCLEOTIDE SEQUENCE [LARGE SCALE GENOMIC DNA]</scope>
    <source>
        <strain evidence="3">AK6</strain>
    </source>
</reference>
<evidence type="ECO:0000313" key="3">
    <source>
        <dbReference type="EMBL" id="EMS34042.1"/>
    </source>
</evidence>
<proteinExistence type="predicted"/>
<sequence>MKDFSILLLIGVLNDPFFSGIVLFIAIARTLFPFFQSMMDKSVRRMELDQQIEIEKLRTSANGTSKSPAGKTKKPPPKRS</sequence>
<organism evidence="3 4">
    <name type="scientific">Mariniradius saccharolyticus AK6</name>
    <dbReference type="NCBI Taxonomy" id="1239962"/>
    <lineage>
        <taxon>Bacteria</taxon>
        <taxon>Pseudomonadati</taxon>
        <taxon>Bacteroidota</taxon>
        <taxon>Cytophagia</taxon>
        <taxon>Cytophagales</taxon>
        <taxon>Cyclobacteriaceae</taxon>
        <taxon>Mariniradius</taxon>
    </lineage>
</organism>
<keyword evidence="4" id="KW-1185">Reference proteome</keyword>
<feature type="region of interest" description="Disordered" evidence="1">
    <location>
        <begin position="56"/>
        <end position="80"/>
    </location>
</feature>
<evidence type="ECO:0000256" key="2">
    <source>
        <dbReference type="SAM" id="Phobius"/>
    </source>
</evidence>
<feature type="transmembrane region" description="Helical" evidence="2">
    <location>
        <begin position="17"/>
        <end position="35"/>
    </location>
</feature>
<dbReference type="EMBL" id="AMZY02000007">
    <property type="protein sequence ID" value="EMS34042.1"/>
    <property type="molecule type" value="Genomic_DNA"/>
</dbReference>
<evidence type="ECO:0000256" key="1">
    <source>
        <dbReference type="SAM" id="MobiDB-lite"/>
    </source>
</evidence>
<protein>
    <submittedName>
        <fullName evidence="3">Uncharacterized protein</fullName>
    </submittedName>
</protein>
<dbReference type="Proteomes" id="UP000010953">
    <property type="component" value="Unassembled WGS sequence"/>
</dbReference>
<dbReference type="AlphaFoldDB" id="M7XZV7"/>
<keyword evidence="2" id="KW-0812">Transmembrane</keyword>
<gene>
    <name evidence="3" type="ORF">C943_03858</name>
</gene>
<accession>M7XZV7</accession>
<keyword evidence="2" id="KW-1133">Transmembrane helix</keyword>
<dbReference type="InParanoid" id="M7XZV7"/>
<comment type="caution">
    <text evidence="3">The sequence shown here is derived from an EMBL/GenBank/DDBJ whole genome shotgun (WGS) entry which is preliminary data.</text>
</comment>
<evidence type="ECO:0000313" key="4">
    <source>
        <dbReference type="Proteomes" id="UP000010953"/>
    </source>
</evidence>
<feature type="compositionally biased region" description="Basic residues" evidence="1">
    <location>
        <begin position="71"/>
        <end position="80"/>
    </location>
</feature>
<name>M7XZV7_9BACT</name>